<keyword evidence="2" id="KW-1185">Reference proteome</keyword>
<evidence type="ECO:0000313" key="1">
    <source>
        <dbReference type="EMBL" id="GJC90422.1"/>
    </source>
</evidence>
<sequence length="69" mass="7373">MNTAKPSPGCLGPVVVEVCVALHSLHLLRPDDPFQAPTPFDYLQLHAASTPFSPPSLAHLGPAFEAKLR</sequence>
<name>A0AA37H1Y4_9PEZI</name>
<organism evidence="1 2">
    <name type="scientific">Colletotrichum liriopes</name>
    <dbReference type="NCBI Taxonomy" id="708192"/>
    <lineage>
        <taxon>Eukaryota</taxon>
        <taxon>Fungi</taxon>
        <taxon>Dikarya</taxon>
        <taxon>Ascomycota</taxon>
        <taxon>Pezizomycotina</taxon>
        <taxon>Sordariomycetes</taxon>
        <taxon>Hypocreomycetidae</taxon>
        <taxon>Glomerellales</taxon>
        <taxon>Glomerellaceae</taxon>
        <taxon>Colletotrichum</taxon>
        <taxon>Colletotrichum spaethianum species complex</taxon>
    </lineage>
</organism>
<reference evidence="1 2" key="1">
    <citation type="submission" date="2021-07" db="EMBL/GenBank/DDBJ databases">
        <title>Genome data of Colletotrichum spaethianum.</title>
        <authorList>
            <person name="Utami Y.D."/>
            <person name="Hiruma K."/>
        </authorList>
    </citation>
    <scope>NUCLEOTIDE SEQUENCE [LARGE SCALE GENOMIC DNA]</scope>
    <source>
        <strain evidence="1 2">MAFF 242679</strain>
    </source>
</reference>
<gene>
    <name evidence="1" type="ORF">ColLi_13260</name>
</gene>
<dbReference type="EMBL" id="BPPX01000053">
    <property type="protein sequence ID" value="GJC90422.1"/>
    <property type="molecule type" value="Genomic_DNA"/>
</dbReference>
<comment type="caution">
    <text evidence="1">The sequence shown here is derived from an EMBL/GenBank/DDBJ whole genome shotgun (WGS) entry which is preliminary data.</text>
</comment>
<accession>A0AA37H1Y4</accession>
<dbReference type="AlphaFoldDB" id="A0AA37H1Y4"/>
<evidence type="ECO:0000313" key="2">
    <source>
        <dbReference type="Proteomes" id="UP001055172"/>
    </source>
</evidence>
<proteinExistence type="predicted"/>
<protein>
    <submittedName>
        <fullName evidence="1">Uncharacterized protein</fullName>
    </submittedName>
</protein>
<dbReference type="Proteomes" id="UP001055172">
    <property type="component" value="Unassembled WGS sequence"/>
</dbReference>